<evidence type="ECO:0000313" key="16">
    <source>
        <dbReference type="Proteomes" id="UP000001554"/>
    </source>
</evidence>
<dbReference type="InterPro" id="IPR029787">
    <property type="entry name" value="Nucleotide_cyclase"/>
</dbReference>
<feature type="compositionally biased region" description="Polar residues" evidence="12">
    <location>
        <begin position="907"/>
        <end position="930"/>
    </location>
</feature>
<dbReference type="InterPro" id="IPR001054">
    <property type="entry name" value="A/G_cyclase"/>
</dbReference>
<dbReference type="SUPFAM" id="SSF55073">
    <property type="entry name" value="Nucleotide cyclase"/>
    <property type="match status" value="1"/>
</dbReference>
<evidence type="ECO:0000256" key="11">
    <source>
        <dbReference type="RuleBase" id="RU003431"/>
    </source>
</evidence>
<evidence type="ECO:0000259" key="14">
    <source>
        <dbReference type="PROSITE" id="PS50011"/>
    </source>
</evidence>
<evidence type="ECO:0000256" key="10">
    <source>
        <dbReference type="RuleBase" id="RU000405"/>
    </source>
</evidence>
<evidence type="ECO:0000259" key="15">
    <source>
        <dbReference type="PROSITE" id="PS50125"/>
    </source>
</evidence>
<dbReference type="RefSeq" id="XP_035694046.1">
    <property type="nucleotide sequence ID" value="XM_035838153.1"/>
</dbReference>
<dbReference type="GO" id="GO:0001653">
    <property type="term" value="F:peptide receptor activity"/>
    <property type="evidence" value="ECO:0000318"/>
    <property type="project" value="GO_Central"/>
</dbReference>
<keyword evidence="4" id="KW-0732">Signal</keyword>
<feature type="compositionally biased region" description="Basic and acidic residues" evidence="12">
    <location>
        <begin position="939"/>
        <end position="950"/>
    </location>
</feature>
<reference evidence="17" key="2">
    <citation type="submission" date="2025-08" db="UniProtKB">
        <authorList>
            <consortium name="RefSeq"/>
        </authorList>
    </citation>
    <scope>IDENTIFICATION</scope>
    <source>
        <strain evidence="17">S238N-H82</strain>
        <tissue evidence="17">Testes</tissue>
    </source>
</reference>
<dbReference type="InterPro" id="IPR001245">
    <property type="entry name" value="Ser-Thr/Tyr_kinase_cat_dom"/>
</dbReference>
<comment type="catalytic activity">
    <reaction evidence="11">
        <text>GTP = 3',5'-cyclic GMP + diphosphate</text>
        <dbReference type="Rhea" id="RHEA:13665"/>
        <dbReference type="ChEBI" id="CHEBI:33019"/>
        <dbReference type="ChEBI" id="CHEBI:37565"/>
        <dbReference type="ChEBI" id="CHEBI:57746"/>
        <dbReference type="EC" id="4.6.1.2"/>
    </reaction>
</comment>
<feature type="compositionally biased region" description="Low complexity" evidence="12">
    <location>
        <begin position="1017"/>
        <end position="1034"/>
    </location>
</feature>
<feature type="domain" description="Guanylate cyclase" evidence="15">
    <location>
        <begin position="649"/>
        <end position="779"/>
    </location>
</feature>
<evidence type="ECO:0000256" key="9">
    <source>
        <dbReference type="ARBA" id="ARBA00023293"/>
    </source>
</evidence>
<evidence type="ECO:0000256" key="1">
    <source>
        <dbReference type="ARBA" id="ARBA00004451"/>
    </source>
</evidence>
<dbReference type="InterPro" id="IPR011645">
    <property type="entry name" value="HNOB_dom_associated"/>
</dbReference>
<dbReference type="Gene3D" id="3.40.50.2300">
    <property type="match status" value="1"/>
</dbReference>
<dbReference type="GO" id="GO:0005886">
    <property type="term" value="C:plasma membrane"/>
    <property type="evidence" value="ECO:0000318"/>
    <property type="project" value="GO_Central"/>
</dbReference>
<evidence type="ECO:0000256" key="8">
    <source>
        <dbReference type="ARBA" id="ARBA00023239"/>
    </source>
</evidence>
<feature type="transmembrane region" description="Helical" evidence="13">
    <location>
        <begin position="237"/>
        <end position="260"/>
    </location>
</feature>
<dbReference type="Pfam" id="PF01094">
    <property type="entry name" value="ANF_receptor"/>
    <property type="match status" value="1"/>
</dbReference>
<dbReference type="AlphaFoldDB" id="A0A9J7M3F9"/>
<dbReference type="OrthoDB" id="1890790at2759"/>
<dbReference type="PROSITE" id="PS00452">
    <property type="entry name" value="GUANYLATE_CYCLASE_1"/>
    <property type="match status" value="1"/>
</dbReference>
<dbReference type="InterPro" id="IPR050401">
    <property type="entry name" value="Cyclic_nucleotide_synthase"/>
</dbReference>
<dbReference type="GO" id="GO:0004383">
    <property type="term" value="F:guanylate cyclase activity"/>
    <property type="evidence" value="ECO:0000318"/>
    <property type="project" value="GO_Central"/>
</dbReference>
<dbReference type="FunFam" id="1.10.510.10:FF:001933">
    <property type="entry name" value="Guanylate cyclase"/>
    <property type="match status" value="1"/>
</dbReference>
<keyword evidence="3 13" id="KW-0812">Transmembrane</keyword>
<dbReference type="Gene3D" id="1.10.510.10">
    <property type="entry name" value="Transferase(Phosphotransferase) domain 1"/>
    <property type="match status" value="1"/>
</dbReference>
<accession>A0A9J7M3F9</accession>
<dbReference type="PROSITE" id="PS50011">
    <property type="entry name" value="PROTEIN_KINASE_DOM"/>
    <property type="match status" value="1"/>
</dbReference>
<dbReference type="Pfam" id="PF00211">
    <property type="entry name" value="Guanylate_cyc"/>
    <property type="match status" value="1"/>
</dbReference>
<evidence type="ECO:0000256" key="13">
    <source>
        <dbReference type="SAM" id="Phobius"/>
    </source>
</evidence>
<dbReference type="PANTHER" id="PTHR11920:SF501">
    <property type="entry name" value="GUANYLATE CYCLASE 32E"/>
    <property type="match status" value="1"/>
</dbReference>
<dbReference type="SUPFAM" id="SSF56112">
    <property type="entry name" value="Protein kinase-like (PK-like)"/>
    <property type="match status" value="1"/>
</dbReference>
<dbReference type="PANTHER" id="PTHR11920">
    <property type="entry name" value="GUANYLYL CYCLASE"/>
    <property type="match status" value="1"/>
</dbReference>
<dbReference type="FunFam" id="3.30.70.1230:FF:000013">
    <property type="entry name" value="Guanylate cyclase"/>
    <property type="match status" value="1"/>
</dbReference>
<proteinExistence type="inferred from homology"/>
<comment type="similarity">
    <text evidence="10">Belongs to the adenylyl cyclase class-4/guanylyl cyclase family.</text>
</comment>
<sequence length="1041" mass="115369">MFPVIILCTGSHMSNSLEEFMVLNASHNLGFSSGRYAFISVDPLLNSAVARRFHAVTASTTNHTELYQSLLTLAPSPPPQTLQETTGESWIETRRMIQEEGIKQHELFTFSILYDSVITMATAINNTMPAHRGVDGLTNGTAITARMREVEFEGMSGRVTFDRKGERMFDFALLQHPVDGKSPETLILLAVSYPDGGTLQYQGVQQDGVAQTVLLPAPDPACKFEGFCENPSGNDSIVVVGVLVGVFLTVVVCVVSAVLFSKVYVKSQMRDSKLLLVVGDLVFVNSTKTSRIDLHGQGLRHSLAISSAQRSQPGCSEYGDITSPIARYKGELVWLKRMPLRDLVANSRVMKVLKQMRDLHNENVNPFMGCYTEPGNQGIVNEHCSRGSLEDLIRNEEMQLDWVVKQSLLTDLVRGMKYLHSSPIQVHGRLNSRNCLIDGRFVLKISDYGLPDILATQKESRKEHKEETERSAKELLWTAPELLRDPVLRKAGTQKGDVYSFAIICQEIILRGPPFCMLSLSAEEIIAKVKKPPPLCRPSVTISSAPQDFINMMKQCWTESPDMRTDFNQLYEELKIINKGNKINIVDNMFKMLEQYSSNLEDMILERTKALDEEKKKTEELLSQMLPSSVADNLKRGLPVKPEAFSETTIYFSDIVGFTTISAMSEPMQVVDLLNDLYTTFDDVIRNYDVYKVETIGDAYMVVSGLPVRNGNKHAGEIATMSLDILHASGKFTIRHMPDVPLRIRIGLHSGPVVAGVVGITMPRYCLFGDTVNTASRMESTGMPFRIHMSQTTMSILHQLGEYKFEPRGKVLLKGKGHMTSYWLTGKDNYDKELPDPGVDNGDNHGLDVVLNADQLTRPWLRPDNSKNSTDESIEPAADLNSQEHHTDKAHGEKLAVEDIAEETTTEKINNQTDSDNTQETDANTAQPNLTAEGIAGETRAEKINKKTESENTEETDPASHLAEAESSKCIHATSTADCNDCKTLNTLQKELEAIENNSCNKDESGKTSEPENQRNSYSSGDSSDSGIASGKSAQVSIDVG</sequence>
<dbReference type="SUPFAM" id="SSF53822">
    <property type="entry name" value="Periplasmic binding protein-like I"/>
    <property type="match status" value="1"/>
</dbReference>
<keyword evidence="16" id="KW-1185">Reference proteome</keyword>
<dbReference type="PROSITE" id="PS50125">
    <property type="entry name" value="GUANYLATE_CYCLASE_2"/>
    <property type="match status" value="1"/>
</dbReference>
<evidence type="ECO:0000256" key="3">
    <source>
        <dbReference type="ARBA" id="ARBA00022692"/>
    </source>
</evidence>
<evidence type="ECO:0000256" key="5">
    <source>
        <dbReference type="ARBA" id="ARBA00022741"/>
    </source>
</evidence>
<comment type="subcellular location">
    <subcellularLocation>
        <location evidence="1">Photoreceptor outer segment membrane</location>
        <topology evidence="1">Single-pass type I membrane protein</topology>
    </subcellularLocation>
</comment>
<gene>
    <name evidence="17" type="primary">LOC118428161</name>
</gene>
<feature type="compositionally biased region" description="Basic and acidic residues" evidence="12">
    <location>
        <begin position="1001"/>
        <end position="1013"/>
    </location>
</feature>
<dbReference type="CDD" id="cd07302">
    <property type="entry name" value="CHD"/>
    <property type="match status" value="1"/>
</dbReference>
<reference evidence="16" key="1">
    <citation type="journal article" date="2020" name="Nat. Ecol. Evol.">
        <title>Deeply conserved synteny resolves early events in vertebrate evolution.</title>
        <authorList>
            <person name="Simakov O."/>
            <person name="Marletaz F."/>
            <person name="Yue J.X."/>
            <person name="O'Connell B."/>
            <person name="Jenkins J."/>
            <person name="Brandt A."/>
            <person name="Calef R."/>
            <person name="Tung C.H."/>
            <person name="Huang T.K."/>
            <person name="Schmutz J."/>
            <person name="Satoh N."/>
            <person name="Yu J.K."/>
            <person name="Putnam N.H."/>
            <person name="Green R.E."/>
            <person name="Rokhsar D.S."/>
        </authorList>
    </citation>
    <scope>NUCLEOTIDE SEQUENCE [LARGE SCALE GENOMIC DNA]</scope>
    <source>
        <strain evidence="16">S238N-H82</strain>
    </source>
</reference>
<dbReference type="InterPro" id="IPR001828">
    <property type="entry name" value="ANF_lig-bd_rcpt"/>
</dbReference>
<dbReference type="InterPro" id="IPR028082">
    <property type="entry name" value="Peripla_BP_I"/>
</dbReference>
<keyword evidence="5" id="KW-0547">Nucleotide-binding</keyword>
<keyword evidence="6 13" id="KW-1133">Transmembrane helix</keyword>
<dbReference type="SMART" id="SM00044">
    <property type="entry name" value="CYCc"/>
    <property type="match status" value="1"/>
</dbReference>
<evidence type="ECO:0000256" key="4">
    <source>
        <dbReference type="ARBA" id="ARBA00022729"/>
    </source>
</evidence>
<name>A0A9J7M3F9_BRAFL</name>
<evidence type="ECO:0000313" key="17">
    <source>
        <dbReference type="RefSeq" id="XP_035694046.1"/>
    </source>
</evidence>
<feature type="domain" description="Protein kinase" evidence="14">
    <location>
        <begin position="307"/>
        <end position="576"/>
    </location>
</feature>
<protein>
    <recommendedName>
        <fullName evidence="2 11">Guanylate cyclase</fullName>
        <ecNumber evidence="2 11">4.6.1.2</ecNumber>
    </recommendedName>
</protein>
<dbReference type="KEGG" id="bfo:118428161"/>
<dbReference type="OMA" id="WIETRRM"/>
<evidence type="ECO:0000256" key="2">
    <source>
        <dbReference type="ARBA" id="ARBA00012202"/>
    </source>
</evidence>
<dbReference type="Pfam" id="PF07714">
    <property type="entry name" value="PK_Tyr_Ser-Thr"/>
    <property type="match status" value="1"/>
</dbReference>
<dbReference type="GO" id="GO:0035556">
    <property type="term" value="P:intracellular signal transduction"/>
    <property type="evidence" value="ECO:0007669"/>
    <property type="project" value="InterPro"/>
</dbReference>
<dbReference type="InterPro" id="IPR011009">
    <property type="entry name" value="Kinase-like_dom_sf"/>
</dbReference>
<dbReference type="GeneID" id="118428161"/>
<dbReference type="GO" id="GO:0005524">
    <property type="term" value="F:ATP binding"/>
    <property type="evidence" value="ECO:0007669"/>
    <property type="project" value="InterPro"/>
</dbReference>
<evidence type="ECO:0000256" key="12">
    <source>
        <dbReference type="SAM" id="MobiDB-lite"/>
    </source>
</evidence>
<organism evidence="16 17">
    <name type="scientific">Branchiostoma floridae</name>
    <name type="common">Florida lancelet</name>
    <name type="synonym">Amphioxus</name>
    <dbReference type="NCBI Taxonomy" id="7739"/>
    <lineage>
        <taxon>Eukaryota</taxon>
        <taxon>Metazoa</taxon>
        <taxon>Chordata</taxon>
        <taxon>Cephalochordata</taxon>
        <taxon>Leptocardii</taxon>
        <taxon>Amphioxiformes</taxon>
        <taxon>Branchiostomatidae</taxon>
        <taxon>Branchiostoma</taxon>
    </lineage>
</organism>
<evidence type="ECO:0000256" key="7">
    <source>
        <dbReference type="ARBA" id="ARBA00023136"/>
    </source>
</evidence>
<dbReference type="InterPro" id="IPR000719">
    <property type="entry name" value="Prot_kinase_dom"/>
</dbReference>
<feature type="compositionally biased region" description="Basic and acidic residues" evidence="12">
    <location>
        <begin position="882"/>
        <end position="894"/>
    </location>
</feature>
<dbReference type="Pfam" id="PF07701">
    <property type="entry name" value="HNOBA"/>
    <property type="match status" value="1"/>
</dbReference>
<keyword evidence="9 11" id="KW-0141">cGMP biosynthesis</keyword>
<feature type="region of interest" description="Disordered" evidence="12">
    <location>
        <begin position="997"/>
        <end position="1041"/>
    </location>
</feature>
<dbReference type="GO" id="GO:0006182">
    <property type="term" value="P:cGMP biosynthetic process"/>
    <property type="evidence" value="ECO:0000318"/>
    <property type="project" value="GO_Central"/>
</dbReference>
<feature type="region of interest" description="Disordered" evidence="12">
    <location>
        <begin position="858"/>
        <end position="894"/>
    </location>
</feature>
<keyword evidence="8 10" id="KW-0456">Lyase</keyword>
<feature type="region of interest" description="Disordered" evidence="12">
    <location>
        <begin position="906"/>
        <end position="964"/>
    </location>
</feature>
<dbReference type="Proteomes" id="UP000001554">
    <property type="component" value="Chromosome 12"/>
</dbReference>
<dbReference type="GO" id="GO:0004672">
    <property type="term" value="F:protein kinase activity"/>
    <property type="evidence" value="ECO:0007669"/>
    <property type="project" value="InterPro"/>
</dbReference>
<evidence type="ECO:0000256" key="6">
    <source>
        <dbReference type="ARBA" id="ARBA00022989"/>
    </source>
</evidence>
<keyword evidence="7 13" id="KW-0472">Membrane</keyword>
<dbReference type="Gene3D" id="3.30.70.1230">
    <property type="entry name" value="Nucleotide cyclase"/>
    <property type="match status" value="1"/>
</dbReference>
<dbReference type="EC" id="4.6.1.2" evidence="2 11"/>
<dbReference type="InterPro" id="IPR018297">
    <property type="entry name" value="A/G_cyclase_CS"/>
</dbReference>
<dbReference type="GO" id="GO:0007168">
    <property type="term" value="P:receptor guanylyl cyclase signaling pathway"/>
    <property type="evidence" value="ECO:0000318"/>
    <property type="project" value="GO_Central"/>
</dbReference>